<dbReference type="Pfam" id="PF04909">
    <property type="entry name" value="Amidohydro_2"/>
    <property type="match status" value="1"/>
</dbReference>
<dbReference type="GO" id="GO:0016787">
    <property type="term" value="F:hydrolase activity"/>
    <property type="evidence" value="ECO:0007669"/>
    <property type="project" value="UniProtKB-KW"/>
</dbReference>
<dbReference type="STRING" id="121292.AU252_01185"/>
<gene>
    <name evidence="3" type="ORF">AU252_01185</name>
</gene>
<proteinExistence type="inferred from homology"/>
<comment type="similarity">
    <text evidence="1">Belongs to the metallo-dependent hydrolases superfamily.</text>
</comment>
<dbReference type="PANTHER" id="PTHR43569">
    <property type="entry name" value="AMIDOHYDROLASE"/>
    <property type="match status" value="1"/>
</dbReference>
<dbReference type="EMBL" id="CP013747">
    <property type="protein sequence ID" value="ALV39948.1"/>
    <property type="molecule type" value="Genomic_DNA"/>
</dbReference>
<reference evidence="3 4" key="1">
    <citation type="submission" date="2015-12" db="EMBL/GenBank/DDBJ databases">
        <authorList>
            <person name="Shamseldin A."/>
            <person name="Moawad H."/>
            <person name="Abd El-Rahim W.M."/>
            <person name="Sadowsky M.J."/>
        </authorList>
    </citation>
    <scope>NUCLEOTIDE SEQUENCE [LARGE SCALE GENOMIC DNA]</scope>
    <source>
        <strain evidence="3 4">Ar51</strain>
    </source>
</reference>
<dbReference type="PANTHER" id="PTHR43569:SF1">
    <property type="entry name" value="BLL3371 PROTEIN"/>
    <property type="match status" value="1"/>
</dbReference>
<dbReference type="Proteomes" id="UP000065151">
    <property type="component" value="Chromosome"/>
</dbReference>
<dbReference type="KEGG" id="psul:AU252_01185"/>
<sequence>MSSHLFGPTTGRPTTWGRIHPPDLEWLARGRLEEALDPAVPIVDAHHHLFDFPGNRYLLEEFTDDLAGGHRVVSTVHNECMSMYLADGPEHLRPVGETKFIAGLAARAASGEFGPTRIGEGIVGFADLTLGSGVRGVLETHLELGGGRFKGTRFATGWDDSPDVPNNHTASRPNLLADPDVRSGAAVLRDMGLTLDVMVFFHQLDEVAALADALPDLRIVVNHCGGPIGHGRYSYDRAEHFQAWEHAIRGLAERPNIVCKIGGVMARGAAFDYLHADAPPSSLILEDLWRPWFLTCIEAFGADRCMFESNFPVDKMGVSYTVLWNAYKRITRSASDDERKALFAGTAEKTYRLLTAADES</sequence>
<evidence type="ECO:0000259" key="2">
    <source>
        <dbReference type="Pfam" id="PF04909"/>
    </source>
</evidence>
<dbReference type="Gene3D" id="3.20.20.140">
    <property type="entry name" value="Metal-dependent hydrolases"/>
    <property type="match status" value="1"/>
</dbReference>
<dbReference type="RefSeq" id="WP_058929163.1">
    <property type="nucleotide sequence ID" value="NZ_CP013747.1"/>
</dbReference>
<dbReference type="InterPro" id="IPR032466">
    <property type="entry name" value="Metal_Hydrolase"/>
</dbReference>
<dbReference type="SUPFAM" id="SSF51556">
    <property type="entry name" value="Metallo-dependent hydrolases"/>
    <property type="match status" value="1"/>
</dbReference>
<name>A0A0U3QST2_9MICC</name>
<organism evidence="3">
    <name type="scientific">Pseudarthrobacter sulfonivorans</name>
    <dbReference type="NCBI Taxonomy" id="121292"/>
    <lineage>
        <taxon>Bacteria</taxon>
        <taxon>Bacillati</taxon>
        <taxon>Actinomycetota</taxon>
        <taxon>Actinomycetes</taxon>
        <taxon>Micrococcales</taxon>
        <taxon>Micrococcaceae</taxon>
        <taxon>Pseudarthrobacter</taxon>
    </lineage>
</organism>
<protein>
    <submittedName>
        <fullName evidence="3">Amidohydrolase</fullName>
    </submittedName>
</protein>
<feature type="domain" description="Amidohydrolase-related" evidence="2">
    <location>
        <begin position="119"/>
        <end position="353"/>
    </location>
</feature>
<evidence type="ECO:0000313" key="3">
    <source>
        <dbReference type="EMBL" id="ALV39948.1"/>
    </source>
</evidence>
<accession>A0A0U3QST2</accession>
<keyword evidence="3" id="KW-0378">Hydrolase</keyword>
<evidence type="ECO:0000256" key="1">
    <source>
        <dbReference type="ARBA" id="ARBA00038310"/>
    </source>
</evidence>
<dbReference type="AlphaFoldDB" id="A0A0U3QST2"/>
<dbReference type="InterPro" id="IPR006680">
    <property type="entry name" value="Amidohydro-rel"/>
</dbReference>
<evidence type="ECO:0000313" key="4">
    <source>
        <dbReference type="Proteomes" id="UP000065151"/>
    </source>
</evidence>
<dbReference type="InterPro" id="IPR052350">
    <property type="entry name" value="Metallo-dep_Lactonases"/>
</dbReference>